<accession>A0ABY7WTN8</accession>
<evidence type="ECO:0000313" key="1">
    <source>
        <dbReference type="EMBL" id="WDF82404.1"/>
    </source>
</evidence>
<gene>
    <name evidence="1" type="ORF">PQ472_11005</name>
</gene>
<name>A0ABY7WTN8_9LACO</name>
<proteinExistence type="predicted"/>
<sequence length="156" mass="17831">MKIIYCKPNDILSADYWAREGVFGTNIAVPVNQFPIRLGVLERDVRQALPAQIRLVQRLYVTIKAVRAGDIVIIKRNHDYYRGTVIRDNMAVWHFAESSELAGSGAVLYAKVDHFDRMASVPFSVRFASLRRIPMTLVRDKRLLLNIERTGLFALN</sequence>
<organism evidence="1 2">
    <name type="scientific">Lacticaseibacillus pabuli</name>
    <dbReference type="NCBI Taxonomy" id="3025672"/>
    <lineage>
        <taxon>Bacteria</taxon>
        <taxon>Bacillati</taxon>
        <taxon>Bacillota</taxon>
        <taxon>Bacilli</taxon>
        <taxon>Lactobacillales</taxon>
        <taxon>Lactobacillaceae</taxon>
        <taxon>Lacticaseibacillus</taxon>
    </lineage>
</organism>
<evidence type="ECO:0000313" key="2">
    <source>
        <dbReference type="Proteomes" id="UP001220377"/>
    </source>
</evidence>
<protein>
    <submittedName>
        <fullName evidence="1">Uncharacterized protein</fullName>
    </submittedName>
</protein>
<keyword evidence="2" id="KW-1185">Reference proteome</keyword>
<reference evidence="1 2" key="1">
    <citation type="submission" date="2023-02" db="EMBL/GenBank/DDBJ databases">
        <title>Genome sequence of Lacticaseibacillus sp. KACC 23028.</title>
        <authorList>
            <person name="Kim S."/>
            <person name="Heo J."/>
            <person name="Kwon S.-W."/>
        </authorList>
    </citation>
    <scope>NUCLEOTIDE SEQUENCE [LARGE SCALE GENOMIC DNA]</scope>
    <source>
        <strain evidence="1 2">KACC 23028</strain>
    </source>
</reference>
<dbReference type="RefSeq" id="WP_274259825.1">
    <property type="nucleotide sequence ID" value="NZ_CP117884.1"/>
</dbReference>
<dbReference type="Proteomes" id="UP001220377">
    <property type="component" value="Chromosome"/>
</dbReference>
<dbReference type="EMBL" id="CP117884">
    <property type="protein sequence ID" value="WDF82404.1"/>
    <property type="molecule type" value="Genomic_DNA"/>
</dbReference>